<dbReference type="PRINTS" id="PR00862">
    <property type="entry name" value="PROLIGOPTASE"/>
</dbReference>
<comment type="caution">
    <text evidence="8">The sequence shown here is derived from an EMBL/GenBank/DDBJ whole genome shotgun (WGS) entry which is preliminary data.</text>
</comment>
<reference evidence="8" key="1">
    <citation type="submission" date="2020-08" db="EMBL/GenBank/DDBJ databases">
        <title>Genomic Encyclopedia of Type Strains, Phase IV (KMG-V): Genome sequencing to study the core and pangenomes of soil and plant-associated prokaryotes.</title>
        <authorList>
            <person name="Whitman W."/>
        </authorList>
    </citation>
    <scope>NUCLEOTIDE SEQUENCE [LARGE SCALE GENOMIC DNA]</scope>
    <source>
        <strain evidence="8">M8UP27</strain>
    </source>
</reference>
<sequence length="694" mass="78335">MTQSIIQPPQARQEPTPTTLHGQTLEDNYRWMRDKSSPEVLAHLEAENAYTLSVMAGTEGLQKKLYDEMLSHIKETDVSAPYRNRGWFYYVRTVEGKQYPIHCRRLALGAAYDESQPEEILLDVNQLAEGQPFMALGALTVSMDDTKLAYSTDNTGFRQYTLHIRDLKTGLDLPDTAERVGSIAWAADSHTLLYTTEDEMTKRHDRLFRHRLGDSSESDVLIYEEKDERFNLGVGKTRDNEYLLMEAGSHTTSECRFLSAKTPEGEFRMIAPRVDEQEYSVDHRKGLFYIRTNDAGKNFRVVTTRVETPERDFWEELIPLEADAPLEDFDVFDSFCVCSRRRLGLPTLTVIEFGMAKGLGRSREIEFPEPVYAAATNMNPEFATEKLRYSYTSLVSPASVYEYDVRLGTSQLLKQQEVPGDFDSARYASERVWVEASDGVKIPVSVVYRRDSFTRNSTNPVYVYGYGSYGYPLPIGFSSSRLSLLDRGVVIAYAHIRGGGEMGDSWHDAGKMMVKRNTFSDFIAVTEQLIAKGYGARDRVGIEGGSAGGLLMGAVVNERPELFRVVLSHVPFVDVMNTMLDASLPLTVAEYEEWGNPNEAEAFEYMRSYSPYDNLKTGEYPAMLVKTSLNDSQVMYWEPAKYVAKLRTLKTNTAPLLLHINMDAGHGGASGRYDYLKEIAFDYAFLLAELGAAD</sequence>
<evidence type="ECO:0000313" key="8">
    <source>
        <dbReference type="EMBL" id="MBB5316008.1"/>
    </source>
</evidence>
<keyword evidence="4" id="KW-0720">Serine protease</keyword>
<feature type="region of interest" description="Disordered" evidence="5">
    <location>
        <begin position="1"/>
        <end position="22"/>
    </location>
</feature>
<organism evidence="8 9">
    <name type="scientific">Tunturiibacter empetritectus</name>
    <dbReference type="NCBI Taxonomy" id="3069691"/>
    <lineage>
        <taxon>Bacteria</taxon>
        <taxon>Pseudomonadati</taxon>
        <taxon>Acidobacteriota</taxon>
        <taxon>Terriglobia</taxon>
        <taxon>Terriglobales</taxon>
        <taxon>Acidobacteriaceae</taxon>
        <taxon>Tunturiibacter</taxon>
    </lineage>
</organism>
<dbReference type="SUPFAM" id="SSF50993">
    <property type="entry name" value="Peptidase/esterase 'gauge' domain"/>
    <property type="match status" value="1"/>
</dbReference>
<dbReference type="SUPFAM" id="SSF53474">
    <property type="entry name" value="alpha/beta-Hydrolases"/>
    <property type="match status" value="1"/>
</dbReference>
<evidence type="ECO:0000256" key="1">
    <source>
        <dbReference type="ARBA" id="ARBA00005228"/>
    </source>
</evidence>
<evidence type="ECO:0000259" key="6">
    <source>
        <dbReference type="Pfam" id="PF00326"/>
    </source>
</evidence>
<feature type="compositionally biased region" description="Polar residues" evidence="5">
    <location>
        <begin position="13"/>
        <end position="22"/>
    </location>
</feature>
<dbReference type="FunFam" id="3.40.50.1820:FF:000005">
    <property type="entry name" value="Prolyl endopeptidase"/>
    <property type="match status" value="1"/>
</dbReference>
<dbReference type="InterPro" id="IPR051543">
    <property type="entry name" value="Serine_Peptidase_S9A"/>
</dbReference>
<dbReference type="GO" id="GO:0004252">
    <property type="term" value="F:serine-type endopeptidase activity"/>
    <property type="evidence" value="ECO:0007669"/>
    <property type="project" value="UniProtKB-EC"/>
</dbReference>
<evidence type="ECO:0000256" key="3">
    <source>
        <dbReference type="ARBA" id="ARBA00022801"/>
    </source>
</evidence>
<dbReference type="Pfam" id="PF00326">
    <property type="entry name" value="Peptidase_S9"/>
    <property type="match status" value="1"/>
</dbReference>
<evidence type="ECO:0000313" key="9">
    <source>
        <dbReference type="Proteomes" id="UP000568106"/>
    </source>
</evidence>
<dbReference type="InterPro" id="IPR023302">
    <property type="entry name" value="Pept_S9A_N"/>
</dbReference>
<keyword evidence="3 8" id="KW-0378">Hydrolase</keyword>
<dbReference type="Gene3D" id="2.130.10.120">
    <property type="entry name" value="Prolyl oligopeptidase, N-terminal domain"/>
    <property type="match status" value="1"/>
</dbReference>
<dbReference type="Gene3D" id="3.40.50.1820">
    <property type="entry name" value="alpha/beta hydrolase"/>
    <property type="match status" value="1"/>
</dbReference>
<keyword evidence="2" id="KW-0645">Protease</keyword>
<comment type="similarity">
    <text evidence="1">Belongs to the peptidase S9A family.</text>
</comment>
<evidence type="ECO:0000256" key="5">
    <source>
        <dbReference type="SAM" id="MobiDB-lite"/>
    </source>
</evidence>
<dbReference type="EC" id="3.4.21.83" evidence="8"/>
<dbReference type="InterPro" id="IPR002470">
    <property type="entry name" value="Peptidase_S9A"/>
</dbReference>
<dbReference type="InterPro" id="IPR001375">
    <property type="entry name" value="Peptidase_S9_cat"/>
</dbReference>
<evidence type="ECO:0000256" key="4">
    <source>
        <dbReference type="ARBA" id="ARBA00022825"/>
    </source>
</evidence>
<dbReference type="PANTHER" id="PTHR11757:SF19">
    <property type="entry name" value="PROLYL ENDOPEPTIDASE-LIKE"/>
    <property type="match status" value="1"/>
</dbReference>
<name>A0A7W8IF12_9BACT</name>
<dbReference type="AlphaFoldDB" id="A0A7W8IF12"/>
<dbReference type="Pfam" id="PF02897">
    <property type="entry name" value="Peptidase_S9_N"/>
    <property type="match status" value="1"/>
</dbReference>
<gene>
    <name evidence="8" type="ORF">HDF09_000658</name>
</gene>
<dbReference type="PANTHER" id="PTHR11757">
    <property type="entry name" value="PROTEASE FAMILY S9A OLIGOPEPTIDASE"/>
    <property type="match status" value="1"/>
</dbReference>
<keyword evidence="9" id="KW-1185">Reference proteome</keyword>
<dbReference type="Proteomes" id="UP000568106">
    <property type="component" value="Unassembled WGS sequence"/>
</dbReference>
<feature type="domain" description="Peptidase S9A N-terminal" evidence="7">
    <location>
        <begin position="9"/>
        <end position="416"/>
    </location>
</feature>
<evidence type="ECO:0000256" key="2">
    <source>
        <dbReference type="ARBA" id="ARBA00022670"/>
    </source>
</evidence>
<protein>
    <submittedName>
        <fullName evidence="8">Oligopeptidase B</fullName>
        <ecNumber evidence="8">3.4.21.83</ecNumber>
    </submittedName>
</protein>
<evidence type="ECO:0000259" key="7">
    <source>
        <dbReference type="Pfam" id="PF02897"/>
    </source>
</evidence>
<proteinExistence type="inferred from homology"/>
<accession>A0A7W8IF12</accession>
<feature type="domain" description="Peptidase S9 prolyl oligopeptidase catalytic" evidence="6">
    <location>
        <begin position="477"/>
        <end position="691"/>
    </location>
</feature>
<dbReference type="GO" id="GO:0006508">
    <property type="term" value="P:proteolysis"/>
    <property type="evidence" value="ECO:0007669"/>
    <property type="project" value="UniProtKB-KW"/>
</dbReference>
<dbReference type="EMBL" id="JACHDY010000001">
    <property type="protein sequence ID" value="MBB5316008.1"/>
    <property type="molecule type" value="Genomic_DNA"/>
</dbReference>
<dbReference type="InterPro" id="IPR029058">
    <property type="entry name" value="AB_hydrolase_fold"/>
</dbReference>